<protein>
    <submittedName>
        <fullName evidence="1">Uncharacterized protein</fullName>
    </submittedName>
</protein>
<evidence type="ECO:0000313" key="2">
    <source>
        <dbReference type="Proteomes" id="UP001230504"/>
    </source>
</evidence>
<dbReference type="GeneID" id="85449340"/>
<accession>A0AAD8Q670</accession>
<name>A0AAD8Q670_9PEZI</name>
<dbReference type="Proteomes" id="UP001230504">
    <property type="component" value="Unassembled WGS sequence"/>
</dbReference>
<keyword evidence="2" id="KW-1185">Reference proteome</keyword>
<evidence type="ECO:0000313" key="1">
    <source>
        <dbReference type="EMBL" id="KAK1596006.1"/>
    </source>
</evidence>
<dbReference type="EMBL" id="JAHLJV010000013">
    <property type="protein sequence ID" value="KAK1596006.1"/>
    <property type="molecule type" value="Genomic_DNA"/>
</dbReference>
<organism evidence="1 2">
    <name type="scientific">Colletotrichum navitas</name>
    <dbReference type="NCBI Taxonomy" id="681940"/>
    <lineage>
        <taxon>Eukaryota</taxon>
        <taxon>Fungi</taxon>
        <taxon>Dikarya</taxon>
        <taxon>Ascomycota</taxon>
        <taxon>Pezizomycotina</taxon>
        <taxon>Sordariomycetes</taxon>
        <taxon>Hypocreomycetidae</taxon>
        <taxon>Glomerellales</taxon>
        <taxon>Glomerellaceae</taxon>
        <taxon>Colletotrichum</taxon>
        <taxon>Colletotrichum graminicola species complex</taxon>
    </lineage>
</organism>
<dbReference type="AlphaFoldDB" id="A0AAD8Q670"/>
<proteinExistence type="predicted"/>
<reference evidence="1" key="1">
    <citation type="submission" date="2021-06" db="EMBL/GenBank/DDBJ databases">
        <title>Comparative genomics, transcriptomics and evolutionary studies reveal genomic signatures of adaptation to plant cell wall in hemibiotrophic fungi.</title>
        <authorList>
            <consortium name="DOE Joint Genome Institute"/>
            <person name="Baroncelli R."/>
            <person name="Diaz J.F."/>
            <person name="Benocci T."/>
            <person name="Peng M."/>
            <person name="Battaglia E."/>
            <person name="Haridas S."/>
            <person name="Andreopoulos W."/>
            <person name="Labutti K."/>
            <person name="Pangilinan J."/>
            <person name="Floch G.L."/>
            <person name="Makela M.R."/>
            <person name="Henrissat B."/>
            <person name="Grigoriev I.V."/>
            <person name="Crouch J.A."/>
            <person name="De Vries R.P."/>
            <person name="Sukno S.A."/>
            <person name="Thon M.R."/>
        </authorList>
    </citation>
    <scope>NUCLEOTIDE SEQUENCE</scope>
    <source>
        <strain evidence="1">CBS 125086</strain>
    </source>
</reference>
<sequence length="161" mass="17576">MLATRRLEICTRQYFVHVSRSSTGTSFASRFLCRHIRQVPSALGVPNVALPLWPHQGLVAAKDAWQDLVPSSAWQGSVAQSKVPTVRILRSPNHFDLFLSLSLPPPALSQCRQLASRTRKPIASSYPASLDGSGVSHLRVGECAAISGHALRDKRDDEPAN</sequence>
<gene>
    <name evidence="1" type="ORF">LY79DRAFT_74970</name>
</gene>
<comment type="caution">
    <text evidence="1">The sequence shown here is derived from an EMBL/GenBank/DDBJ whole genome shotgun (WGS) entry which is preliminary data.</text>
</comment>
<dbReference type="RefSeq" id="XP_060416925.1">
    <property type="nucleotide sequence ID" value="XM_060565100.1"/>
</dbReference>